<dbReference type="InterPro" id="IPR013830">
    <property type="entry name" value="SGNH_hydro"/>
</dbReference>
<feature type="compositionally biased region" description="Basic and acidic residues" evidence="1">
    <location>
        <begin position="356"/>
        <end position="369"/>
    </location>
</feature>
<evidence type="ECO:0000256" key="2">
    <source>
        <dbReference type="SAM" id="SignalP"/>
    </source>
</evidence>
<protein>
    <submittedName>
        <fullName evidence="4">Lipolytic enzyme</fullName>
    </submittedName>
</protein>
<proteinExistence type="predicted"/>
<dbReference type="Gene3D" id="3.40.50.1110">
    <property type="entry name" value="SGNH hydrolase"/>
    <property type="match status" value="1"/>
</dbReference>
<evidence type="ECO:0000259" key="3">
    <source>
        <dbReference type="Pfam" id="PF13472"/>
    </source>
</evidence>
<dbReference type="InterPro" id="IPR036514">
    <property type="entry name" value="SGNH_hydro_sf"/>
</dbReference>
<evidence type="ECO:0000313" key="4">
    <source>
        <dbReference type="EMBL" id="KAH6871563.1"/>
    </source>
</evidence>
<dbReference type="Proteomes" id="UP000777438">
    <property type="component" value="Unassembled WGS sequence"/>
</dbReference>
<dbReference type="EMBL" id="JAGPYM010000053">
    <property type="protein sequence ID" value="KAH6871563.1"/>
    <property type="molecule type" value="Genomic_DNA"/>
</dbReference>
<reference evidence="4 5" key="1">
    <citation type="journal article" date="2021" name="Nat. Commun.">
        <title>Genetic determinants of endophytism in the Arabidopsis root mycobiome.</title>
        <authorList>
            <person name="Mesny F."/>
            <person name="Miyauchi S."/>
            <person name="Thiergart T."/>
            <person name="Pickel B."/>
            <person name="Atanasova L."/>
            <person name="Karlsson M."/>
            <person name="Huettel B."/>
            <person name="Barry K.W."/>
            <person name="Haridas S."/>
            <person name="Chen C."/>
            <person name="Bauer D."/>
            <person name="Andreopoulos W."/>
            <person name="Pangilinan J."/>
            <person name="LaButti K."/>
            <person name="Riley R."/>
            <person name="Lipzen A."/>
            <person name="Clum A."/>
            <person name="Drula E."/>
            <person name="Henrissat B."/>
            <person name="Kohler A."/>
            <person name="Grigoriev I.V."/>
            <person name="Martin F.M."/>
            <person name="Hacquard S."/>
        </authorList>
    </citation>
    <scope>NUCLEOTIDE SEQUENCE [LARGE SCALE GENOMIC DNA]</scope>
    <source>
        <strain evidence="4 5">MPI-CAGE-CH-0241</strain>
    </source>
</reference>
<keyword evidence="2" id="KW-0732">Signal</keyword>
<dbReference type="SUPFAM" id="SSF52266">
    <property type="entry name" value="SGNH hydrolase"/>
    <property type="match status" value="1"/>
</dbReference>
<evidence type="ECO:0000313" key="5">
    <source>
        <dbReference type="Proteomes" id="UP000777438"/>
    </source>
</evidence>
<keyword evidence="5" id="KW-1185">Reference proteome</keyword>
<dbReference type="AlphaFoldDB" id="A0A9P8VPK7"/>
<feature type="domain" description="SGNH hydrolase-type esterase" evidence="3">
    <location>
        <begin position="232"/>
        <end position="420"/>
    </location>
</feature>
<dbReference type="OrthoDB" id="10071171at2759"/>
<feature type="signal peptide" evidence="2">
    <location>
        <begin position="1"/>
        <end position="26"/>
    </location>
</feature>
<feature type="region of interest" description="Disordered" evidence="1">
    <location>
        <begin position="346"/>
        <end position="369"/>
    </location>
</feature>
<feature type="chain" id="PRO_5040210891" evidence="2">
    <location>
        <begin position="27"/>
        <end position="431"/>
    </location>
</feature>
<dbReference type="InterPro" id="IPR053140">
    <property type="entry name" value="GDSL_Rv0518-like"/>
</dbReference>
<dbReference type="PANTHER" id="PTHR43784:SF3">
    <property type="entry name" value="GDSL FAMILY LIPASE"/>
    <property type="match status" value="1"/>
</dbReference>
<evidence type="ECO:0000256" key="1">
    <source>
        <dbReference type="SAM" id="MobiDB-lite"/>
    </source>
</evidence>
<accession>A0A9P8VPK7</accession>
<name>A0A9P8VPK7_9HYPO</name>
<comment type="caution">
    <text evidence="4">The sequence shown here is derived from an EMBL/GenBank/DDBJ whole genome shotgun (WGS) entry which is preliminary data.</text>
</comment>
<dbReference type="Pfam" id="PF13472">
    <property type="entry name" value="Lipase_GDSL_2"/>
    <property type="match status" value="1"/>
</dbReference>
<gene>
    <name evidence="4" type="ORF">B0T10DRAFT_417222</name>
</gene>
<organism evidence="4 5">
    <name type="scientific">Thelonectria olida</name>
    <dbReference type="NCBI Taxonomy" id="1576542"/>
    <lineage>
        <taxon>Eukaryota</taxon>
        <taxon>Fungi</taxon>
        <taxon>Dikarya</taxon>
        <taxon>Ascomycota</taxon>
        <taxon>Pezizomycotina</taxon>
        <taxon>Sordariomycetes</taxon>
        <taxon>Hypocreomycetidae</taxon>
        <taxon>Hypocreales</taxon>
        <taxon>Nectriaceae</taxon>
        <taxon>Thelonectria</taxon>
    </lineage>
</organism>
<dbReference type="CDD" id="cd01830">
    <property type="entry name" value="XynE_like"/>
    <property type="match status" value="1"/>
</dbReference>
<sequence>MANILFNFSLKAALQATLAFFAVADALPSINNARAETSYDASYVTVWGASPQLTEPNNLPPPPFNQTGLVFEDTTIRQTVKVSLKTDFLRLQVSNVLGGTDLTLNAVTIALSSNSSSAGGSEINEDTLQDVAFSGSSSFIVPAGALAISDSIHLSVQAESIVTISIYLQSGQAGNRVTSHPGSRTTSWLIKGNHVRDASLQDQDAVGVDHWYLISALEGRTLAAGASTIAMIGDSITDGRGSTTNTNNRWPDQFLSRLQRSDSTSNTAILNQASGGNRVLGFNGYGQIDRDVIAHSGVKYCIVLIGINDIGTTPTTPESQQEVVQRLIEAYRQIITRLHRHDIFVYGGTMTPPGPKDSDYGHPEREKSRQAVNKWIRQSGVFDEVIDFDAMVKDPSNAQLLRKEYDSGDGLHLNPRGYKAMADGIDLGLFS</sequence>
<dbReference type="PANTHER" id="PTHR43784">
    <property type="entry name" value="GDSL-LIKE LIPASE/ACYLHYDROLASE, PUTATIVE (AFU_ORTHOLOGUE AFUA_2G00820)-RELATED"/>
    <property type="match status" value="1"/>
</dbReference>